<dbReference type="PRINTS" id="PR00039">
    <property type="entry name" value="HTHLYSR"/>
</dbReference>
<dbReference type="Gene3D" id="3.40.190.10">
    <property type="entry name" value="Periplasmic binding protein-like II"/>
    <property type="match status" value="2"/>
</dbReference>
<dbReference type="SUPFAM" id="SSF53850">
    <property type="entry name" value="Periplasmic binding protein-like II"/>
    <property type="match status" value="1"/>
</dbReference>
<feature type="domain" description="HTH lysR-type" evidence="6">
    <location>
        <begin position="5"/>
        <end position="64"/>
    </location>
</feature>
<evidence type="ECO:0000256" key="5">
    <source>
        <dbReference type="ARBA" id="ARBA00023163"/>
    </source>
</evidence>
<dbReference type="EMBL" id="JACCCU010000001">
    <property type="protein sequence ID" value="NYF90384.1"/>
    <property type="molecule type" value="Genomic_DNA"/>
</dbReference>
<dbReference type="PANTHER" id="PTHR30346">
    <property type="entry name" value="TRANSCRIPTIONAL DUAL REGULATOR HCAR-RELATED"/>
    <property type="match status" value="1"/>
</dbReference>
<dbReference type="InterPro" id="IPR005119">
    <property type="entry name" value="LysR_subst-bd"/>
</dbReference>
<dbReference type="GO" id="GO:0032993">
    <property type="term" value="C:protein-DNA complex"/>
    <property type="evidence" value="ECO:0007669"/>
    <property type="project" value="TreeGrafter"/>
</dbReference>
<evidence type="ECO:0000256" key="2">
    <source>
        <dbReference type="ARBA" id="ARBA00023015"/>
    </source>
</evidence>
<accession>A0A852VIW0</accession>
<comment type="similarity">
    <text evidence="1">Belongs to the LysR transcriptional regulatory family.</text>
</comment>
<evidence type="ECO:0000313" key="8">
    <source>
        <dbReference type="Proteomes" id="UP000564385"/>
    </source>
</evidence>
<dbReference type="PROSITE" id="PS50931">
    <property type="entry name" value="HTH_LYSR"/>
    <property type="match status" value="1"/>
</dbReference>
<dbReference type="Pfam" id="PF00126">
    <property type="entry name" value="HTH_1"/>
    <property type="match status" value="1"/>
</dbReference>
<dbReference type="InterPro" id="IPR036388">
    <property type="entry name" value="WH-like_DNA-bd_sf"/>
</dbReference>
<gene>
    <name evidence="7" type="ORF">HDF08_002451</name>
</gene>
<keyword evidence="5" id="KW-0804">Transcription</keyword>
<dbReference type="CDD" id="cd05466">
    <property type="entry name" value="PBP2_LTTR_substrate"/>
    <property type="match status" value="1"/>
</dbReference>
<sequence length="318" mass="35542">MSDFVEFRHLEYLLAIYEGKNFTKAAERVYRSQPAVSQQVRALEDDIGFPIFVRGGGRNGVSPTPPGQLILNWADKVVTERREVFAMARAIYNNQVPPLRLGFSPFVSPLLLQALRLAYEELFPSCEIRLCSGDTAHTLQRLGHSGLDCAILPLPLDRDLWTVLQIAQSPLVVCMRADDPLASRTEIDLHEAAPRIKIFRDPELHPAAHSRLLEMFAEAGIPLNLANSAATPADMQWMVKENYGLALIDQLSALESGLITRPIAGVNWTADTAFVTSKESFHIALPLLEKYLRENGLTPKRKQARSERVRPQQLKLIG</sequence>
<reference evidence="7 8" key="1">
    <citation type="submission" date="2020-07" db="EMBL/GenBank/DDBJ databases">
        <title>Genomic Encyclopedia of Type Strains, Phase IV (KMG-V): Genome sequencing to study the core and pangenomes of soil and plant-associated prokaryotes.</title>
        <authorList>
            <person name="Whitman W."/>
        </authorList>
    </citation>
    <scope>NUCLEOTIDE SEQUENCE [LARGE SCALE GENOMIC DNA]</scope>
    <source>
        <strain evidence="7 8">M8UP22</strain>
    </source>
</reference>
<organism evidence="7 8">
    <name type="scientific">Tunturiibacter lichenicola</name>
    <dbReference type="NCBI Taxonomy" id="2051959"/>
    <lineage>
        <taxon>Bacteria</taxon>
        <taxon>Pseudomonadati</taxon>
        <taxon>Acidobacteriota</taxon>
        <taxon>Terriglobia</taxon>
        <taxon>Terriglobales</taxon>
        <taxon>Acidobacteriaceae</taxon>
        <taxon>Tunturiibacter</taxon>
    </lineage>
</organism>
<dbReference type="InterPro" id="IPR036390">
    <property type="entry name" value="WH_DNA-bd_sf"/>
</dbReference>
<dbReference type="SUPFAM" id="SSF46785">
    <property type="entry name" value="Winged helix' DNA-binding domain"/>
    <property type="match status" value="1"/>
</dbReference>
<evidence type="ECO:0000256" key="1">
    <source>
        <dbReference type="ARBA" id="ARBA00009437"/>
    </source>
</evidence>
<proteinExistence type="inferred from homology"/>
<comment type="caution">
    <text evidence="7">The sequence shown here is derived from an EMBL/GenBank/DDBJ whole genome shotgun (WGS) entry which is preliminary data.</text>
</comment>
<evidence type="ECO:0000256" key="3">
    <source>
        <dbReference type="ARBA" id="ARBA00023125"/>
    </source>
</evidence>
<keyword evidence="2" id="KW-0805">Transcription regulation</keyword>
<keyword evidence="3 7" id="KW-0238">DNA-binding</keyword>
<evidence type="ECO:0000313" key="7">
    <source>
        <dbReference type="EMBL" id="NYF90384.1"/>
    </source>
</evidence>
<dbReference type="InterPro" id="IPR000847">
    <property type="entry name" value="LysR_HTH_N"/>
</dbReference>
<keyword evidence="4" id="KW-0010">Activator</keyword>
<evidence type="ECO:0000259" key="6">
    <source>
        <dbReference type="PROSITE" id="PS50931"/>
    </source>
</evidence>
<dbReference type="Pfam" id="PF03466">
    <property type="entry name" value="LysR_substrate"/>
    <property type="match status" value="1"/>
</dbReference>
<dbReference type="PANTHER" id="PTHR30346:SF26">
    <property type="entry name" value="HYDROGEN PEROXIDE-INDUCIBLE GENES ACTIVATOR"/>
    <property type="match status" value="1"/>
</dbReference>
<dbReference type="GO" id="GO:0003677">
    <property type="term" value="F:DNA binding"/>
    <property type="evidence" value="ECO:0007669"/>
    <property type="project" value="UniProtKB-KW"/>
</dbReference>
<protein>
    <submittedName>
        <fullName evidence="7">DNA-binding transcriptional LysR family regulator</fullName>
    </submittedName>
</protein>
<dbReference type="Gene3D" id="1.10.10.10">
    <property type="entry name" value="Winged helix-like DNA-binding domain superfamily/Winged helix DNA-binding domain"/>
    <property type="match status" value="1"/>
</dbReference>
<evidence type="ECO:0000256" key="4">
    <source>
        <dbReference type="ARBA" id="ARBA00023159"/>
    </source>
</evidence>
<name>A0A852VIW0_9BACT</name>
<dbReference type="AlphaFoldDB" id="A0A852VIW0"/>
<dbReference type="Proteomes" id="UP000564385">
    <property type="component" value="Unassembled WGS sequence"/>
</dbReference>
<dbReference type="GO" id="GO:0003700">
    <property type="term" value="F:DNA-binding transcription factor activity"/>
    <property type="evidence" value="ECO:0007669"/>
    <property type="project" value="InterPro"/>
</dbReference>